<dbReference type="AlphaFoldDB" id="A0A7N9IGW3"/>
<dbReference type="GO" id="GO:0006355">
    <property type="term" value="P:regulation of DNA-templated transcription"/>
    <property type="evidence" value="ECO:0007669"/>
    <property type="project" value="InterPro"/>
</dbReference>
<protein>
    <recommendedName>
        <fullName evidence="4">Integrin subunit beta 3 binding protein</fullName>
    </recommendedName>
</protein>
<accession>A0A7N9IGW3</accession>
<dbReference type="GO" id="GO:0005654">
    <property type="term" value="C:nucleoplasm"/>
    <property type="evidence" value="ECO:0007669"/>
    <property type="project" value="TreeGrafter"/>
</dbReference>
<dbReference type="Pfam" id="PF06729">
    <property type="entry name" value="CENP-R"/>
    <property type="match status" value="1"/>
</dbReference>
<sequence>MARVVTESALLYPAETGCSPGPKLPSRSFARSHPDPSSRGGCFRPAAVGVTQRPARAFHALVFPLAEFLFSEDAGFVLFSGSGASPNLRMPVKRSLKLDDLLEENSFDPSKITRKKSFITYSPTTGTCQMSLFASPTSSEEQKHRNGLSNEKRKKLNHPSLTESKESTTKDNDELMMLLSKVEKLSEEIMAIMQNLSSIRALEGSRELENLIGISCASRFLKKEMQKTKELMTKVIKQKLFERSSGLPHKRRGSWSPAGRALEDKLLLGLCSSQDTGRGEEESSFLRFDLGLWGLRISNDVRRLRAWEGRRGLRGWGWTLPDKPRSLPSARRPLQATSAIASRALSPHMFCSTLRLPFPGHTDPPSGGTRCGWSHSELGPGNTVGATGLRAGLIFLGISARESRNV</sequence>
<organism evidence="2 3">
    <name type="scientific">Macaca fascicularis</name>
    <name type="common">Crab-eating macaque</name>
    <name type="synonym">Cynomolgus monkey</name>
    <dbReference type="NCBI Taxonomy" id="9541"/>
    <lineage>
        <taxon>Eukaryota</taxon>
        <taxon>Metazoa</taxon>
        <taxon>Chordata</taxon>
        <taxon>Craniata</taxon>
        <taxon>Vertebrata</taxon>
        <taxon>Euteleostomi</taxon>
        <taxon>Mammalia</taxon>
        <taxon>Eutheria</taxon>
        <taxon>Euarchontoglires</taxon>
        <taxon>Primates</taxon>
        <taxon>Haplorrhini</taxon>
        <taxon>Catarrhini</taxon>
        <taxon>Cercopithecidae</taxon>
        <taxon>Cercopithecinae</taxon>
        <taxon>Macaca</taxon>
    </lineage>
</organism>
<evidence type="ECO:0000256" key="1">
    <source>
        <dbReference type="SAM" id="MobiDB-lite"/>
    </source>
</evidence>
<dbReference type="GO" id="GO:0034080">
    <property type="term" value="P:CENP-A containing chromatin assembly"/>
    <property type="evidence" value="ECO:0007669"/>
    <property type="project" value="InterPro"/>
</dbReference>
<proteinExistence type="predicted"/>
<dbReference type="PANTHER" id="PTHR15581">
    <property type="entry name" value="CENTROMERE PROTEIN R"/>
    <property type="match status" value="1"/>
</dbReference>
<feature type="region of interest" description="Disordered" evidence="1">
    <location>
        <begin position="130"/>
        <end position="169"/>
    </location>
</feature>
<dbReference type="Proteomes" id="UP000233100">
    <property type="component" value="Chromosome 1"/>
</dbReference>
<dbReference type="GeneTree" id="ENSGT00390000004336"/>
<evidence type="ECO:0008006" key="4">
    <source>
        <dbReference type="Google" id="ProtNLM"/>
    </source>
</evidence>
<dbReference type="Bgee" id="ENSMFAG00000040062">
    <property type="expression patterns" value="Expressed in bone marrow and 13 other cell types or tissues"/>
</dbReference>
<evidence type="ECO:0000313" key="2">
    <source>
        <dbReference type="Ensembl" id="ENSMFAP00000062571.1"/>
    </source>
</evidence>
<reference evidence="2" key="2">
    <citation type="submission" date="2025-08" db="UniProtKB">
        <authorList>
            <consortium name="Ensembl"/>
        </authorList>
    </citation>
    <scope>IDENTIFICATION</scope>
</reference>
<reference evidence="2 3" key="1">
    <citation type="submission" date="2013-03" db="EMBL/GenBank/DDBJ databases">
        <authorList>
            <person name="Warren W."/>
            <person name="Wilson R.K."/>
        </authorList>
    </citation>
    <scope>NUCLEOTIDE SEQUENCE</scope>
</reference>
<feature type="compositionally biased region" description="Polar residues" evidence="1">
    <location>
        <begin position="130"/>
        <end position="139"/>
    </location>
</feature>
<name>A0A7N9IGW3_MACFA</name>
<dbReference type="InterPro" id="IPR009601">
    <property type="entry name" value="CENP-R"/>
</dbReference>
<evidence type="ECO:0000313" key="3">
    <source>
        <dbReference type="Proteomes" id="UP000233100"/>
    </source>
</evidence>
<keyword evidence="3" id="KW-1185">Reference proteome</keyword>
<feature type="region of interest" description="Disordered" evidence="1">
    <location>
        <begin position="18"/>
        <end position="41"/>
    </location>
</feature>
<dbReference type="Ensembl" id="ENSMFAT00000100663.1">
    <property type="protein sequence ID" value="ENSMFAP00000062571.1"/>
    <property type="gene ID" value="ENSMFAG00000040062.2"/>
</dbReference>
<reference evidence="2" key="3">
    <citation type="submission" date="2025-09" db="UniProtKB">
        <authorList>
            <consortium name="Ensembl"/>
        </authorList>
    </citation>
    <scope>IDENTIFICATION</scope>
</reference>
<dbReference type="PANTHER" id="PTHR15581:SF0">
    <property type="entry name" value="CENTROMERE PROTEIN R"/>
    <property type="match status" value="1"/>
</dbReference>